<name>A0ABY5MRT3_9HYPH</name>
<dbReference type="EMBL" id="CP030941">
    <property type="protein sequence ID" value="UUP19497.1"/>
    <property type="molecule type" value="Genomic_DNA"/>
</dbReference>
<protein>
    <submittedName>
        <fullName evidence="1">Uncharacterized protein</fullName>
    </submittedName>
</protein>
<accession>A0ABY5MRT3</accession>
<organism evidence="1 2">
    <name type="scientific">Nitratireductor thuwali</name>
    <dbReference type="NCBI Taxonomy" id="2267699"/>
    <lineage>
        <taxon>Bacteria</taxon>
        <taxon>Pseudomonadati</taxon>
        <taxon>Pseudomonadota</taxon>
        <taxon>Alphaproteobacteria</taxon>
        <taxon>Hyphomicrobiales</taxon>
        <taxon>Phyllobacteriaceae</taxon>
        <taxon>Nitratireductor</taxon>
    </lineage>
</organism>
<sequence>MTIYSTGTVSVTSGSKTVTGSGTAWDLFLINGGLFSLAGIAIPIASVTSDTELELAYVWPGATGSGLTYAVDRQSAYSAKATEANDRLADITIRLQALSFINFDAAGTLAERAAYDAEPKEFIFLDISADPFELWIKASDTPGDWAGPNLYGRGPAGPTGVGDKFDLLFEDPGKPAGGEEVFRAVYSTEVVYPANFGGSFVFAKVAATASAVWSVDLNGVQVGTITFAAAAMTGTLATLGFTAQPGDILTIIAPDPPDDTLSGVYGVLTGTRS</sequence>
<evidence type="ECO:0000313" key="2">
    <source>
        <dbReference type="Proteomes" id="UP001342418"/>
    </source>
</evidence>
<dbReference type="RefSeq" id="WP_338531644.1">
    <property type="nucleotide sequence ID" value="NZ_CP030941.1"/>
</dbReference>
<keyword evidence="2" id="KW-1185">Reference proteome</keyword>
<reference evidence="1 2" key="1">
    <citation type="submission" date="2018-07" db="EMBL/GenBank/DDBJ databases">
        <title>Genome sequence of Nitratireductor thuwali#1536.</title>
        <authorList>
            <person name="Michoud G."/>
            <person name="Merlino G."/>
            <person name="Sefrji F.O."/>
            <person name="Daffonchio D."/>
        </authorList>
    </citation>
    <scope>NUCLEOTIDE SEQUENCE [LARGE SCALE GENOMIC DNA]</scope>
    <source>
        <strain evidence="2">Nit1536</strain>
    </source>
</reference>
<dbReference type="Proteomes" id="UP001342418">
    <property type="component" value="Chromosome"/>
</dbReference>
<proteinExistence type="predicted"/>
<gene>
    <name evidence="1" type="ORF">NTH_04000</name>
</gene>
<evidence type="ECO:0000313" key="1">
    <source>
        <dbReference type="EMBL" id="UUP19497.1"/>
    </source>
</evidence>